<protein>
    <recommendedName>
        <fullName evidence="3">Putative gamma-glutamylcyclotransferase</fullName>
    </recommendedName>
</protein>
<keyword evidence="2" id="KW-0808">Transferase</keyword>
<reference evidence="5 6" key="1">
    <citation type="journal article" date="2020" name="ISME J.">
        <title>Uncovering the hidden diversity of litter-decomposition mechanisms in mushroom-forming fungi.</title>
        <authorList>
            <person name="Floudas D."/>
            <person name="Bentzer J."/>
            <person name="Ahren D."/>
            <person name="Johansson T."/>
            <person name="Persson P."/>
            <person name="Tunlid A."/>
        </authorList>
    </citation>
    <scope>NUCLEOTIDE SEQUENCE [LARGE SCALE GENOMIC DNA]</scope>
    <source>
        <strain evidence="5 6">CBS 175.51</strain>
    </source>
</reference>
<dbReference type="PANTHER" id="PTHR31544:SF2">
    <property type="entry name" value="AIG2-LIKE PROTEIN D"/>
    <property type="match status" value="1"/>
</dbReference>
<dbReference type="InterPro" id="IPR045038">
    <property type="entry name" value="AIG2-like"/>
</dbReference>
<comment type="caution">
    <text evidence="5">The sequence shown here is derived from an EMBL/GenBank/DDBJ whole genome shotgun (WGS) entry which is preliminary data.</text>
</comment>
<evidence type="ECO:0000259" key="4">
    <source>
        <dbReference type="Pfam" id="PF06094"/>
    </source>
</evidence>
<evidence type="ECO:0000256" key="2">
    <source>
        <dbReference type="ARBA" id="ARBA00022679"/>
    </source>
</evidence>
<gene>
    <name evidence="5" type="ORF">D9611_001523</name>
</gene>
<dbReference type="Pfam" id="PF06094">
    <property type="entry name" value="GGACT"/>
    <property type="match status" value="1"/>
</dbReference>
<dbReference type="EMBL" id="JAACJK010000001">
    <property type="protein sequence ID" value="KAF5342503.1"/>
    <property type="molecule type" value="Genomic_DNA"/>
</dbReference>
<dbReference type="SUPFAM" id="SSF110857">
    <property type="entry name" value="Gamma-glutamyl cyclotransferase-like"/>
    <property type="match status" value="1"/>
</dbReference>
<dbReference type="InterPro" id="IPR009288">
    <property type="entry name" value="AIG2-like_dom"/>
</dbReference>
<evidence type="ECO:0000256" key="3">
    <source>
        <dbReference type="ARBA" id="ARBA00030602"/>
    </source>
</evidence>
<evidence type="ECO:0000256" key="1">
    <source>
        <dbReference type="ARBA" id="ARBA00008861"/>
    </source>
</evidence>
<name>A0A8H5CKJ4_9AGAR</name>
<dbReference type="CDD" id="cd06661">
    <property type="entry name" value="GGCT_like"/>
    <property type="match status" value="1"/>
</dbReference>
<dbReference type="Gene3D" id="3.10.490.10">
    <property type="entry name" value="Gamma-glutamyl cyclotransferase-like"/>
    <property type="match status" value="1"/>
</dbReference>
<feature type="domain" description="Gamma-glutamylcyclotransferase AIG2-like" evidence="4">
    <location>
        <begin position="8"/>
        <end position="105"/>
    </location>
</feature>
<comment type="similarity">
    <text evidence="1">Belongs to the gamma-glutamylcyclotransferase family.</text>
</comment>
<dbReference type="Proteomes" id="UP000541558">
    <property type="component" value="Unassembled WGS sequence"/>
</dbReference>
<dbReference type="AlphaFoldDB" id="A0A8H5CKJ4"/>
<keyword evidence="6" id="KW-1185">Reference proteome</keyword>
<sequence>MPPPYTAFFYGTLMHPRILTKVIHNGGGHLEICPAVLLDHTRHRVKNAEYPGVVPYERGRQLFSRDLEQEERSVRGTLVRGLTLTDIGHLDIFEGDEYERLPVSVQPLAAFNELSTGSSSADSLIPQHATPLPPVQELPEAIDAHTYIFQDLRFLEPTLWSWDEFVKKNAWKWYGGVPEAEAASPIIIGEDVGDDAGIPEVERRRAAMIAGTALAAA</sequence>
<proteinExistence type="inferred from homology"/>
<accession>A0A8H5CKJ4</accession>
<dbReference type="PANTHER" id="PTHR31544">
    <property type="entry name" value="AIG2-LIKE PROTEIN D"/>
    <property type="match status" value="1"/>
</dbReference>
<dbReference type="InterPro" id="IPR013024">
    <property type="entry name" value="GGCT-like"/>
</dbReference>
<evidence type="ECO:0000313" key="6">
    <source>
        <dbReference type="Proteomes" id="UP000541558"/>
    </source>
</evidence>
<dbReference type="OrthoDB" id="1044435at2759"/>
<organism evidence="5 6">
    <name type="scientific">Ephemerocybe angulata</name>
    <dbReference type="NCBI Taxonomy" id="980116"/>
    <lineage>
        <taxon>Eukaryota</taxon>
        <taxon>Fungi</taxon>
        <taxon>Dikarya</taxon>
        <taxon>Basidiomycota</taxon>
        <taxon>Agaricomycotina</taxon>
        <taxon>Agaricomycetes</taxon>
        <taxon>Agaricomycetidae</taxon>
        <taxon>Agaricales</taxon>
        <taxon>Agaricineae</taxon>
        <taxon>Psathyrellaceae</taxon>
        <taxon>Ephemerocybe</taxon>
    </lineage>
</organism>
<dbReference type="InterPro" id="IPR036568">
    <property type="entry name" value="GGCT-like_sf"/>
</dbReference>
<evidence type="ECO:0000313" key="5">
    <source>
        <dbReference type="EMBL" id="KAF5342503.1"/>
    </source>
</evidence>
<dbReference type="GO" id="GO:0016740">
    <property type="term" value="F:transferase activity"/>
    <property type="evidence" value="ECO:0007669"/>
    <property type="project" value="UniProtKB-KW"/>
</dbReference>